<feature type="domain" description="Protein kinase" evidence="5">
    <location>
        <begin position="1"/>
        <end position="223"/>
    </location>
</feature>
<dbReference type="PIRSF" id="PIRSF000654">
    <property type="entry name" value="Integrin-linked_kinase"/>
    <property type="match status" value="1"/>
</dbReference>
<keyword evidence="3" id="KW-0418">Kinase</keyword>
<dbReference type="Gene3D" id="1.10.510.10">
    <property type="entry name" value="Transferase(Phosphotransferase) domain 1"/>
    <property type="match status" value="1"/>
</dbReference>
<evidence type="ECO:0000313" key="6">
    <source>
        <dbReference type="Proteomes" id="UP000887566"/>
    </source>
</evidence>
<accession>A0A914XN70</accession>
<dbReference type="GO" id="GO:0004672">
    <property type="term" value="F:protein kinase activity"/>
    <property type="evidence" value="ECO:0007669"/>
    <property type="project" value="InterPro"/>
</dbReference>
<dbReference type="WBParaSite" id="PSAMB.scaffold9127size5326.g32165.t1">
    <property type="protein sequence ID" value="PSAMB.scaffold9127size5326.g32165.t1"/>
    <property type="gene ID" value="PSAMB.scaffold9127size5326.g32165"/>
</dbReference>
<evidence type="ECO:0000259" key="5">
    <source>
        <dbReference type="PROSITE" id="PS50011"/>
    </source>
</evidence>
<dbReference type="PROSITE" id="PS50011">
    <property type="entry name" value="PROTEIN_KINASE_DOM"/>
    <property type="match status" value="1"/>
</dbReference>
<dbReference type="Pfam" id="PF00069">
    <property type="entry name" value="Pkinase"/>
    <property type="match status" value="1"/>
</dbReference>
<dbReference type="Proteomes" id="UP000887566">
    <property type="component" value="Unplaced"/>
</dbReference>
<evidence type="ECO:0000256" key="4">
    <source>
        <dbReference type="ARBA" id="ARBA00022840"/>
    </source>
</evidence>
<dbReference type="PANTHER" id="PTHR48016:SF56">
    <property type="entry name" value="MAPKK KINASE"/>
    <property type="match status" value="1"/>
</dbReference>
<dbReference type="InterPro" id="IPR008271">
    <property type="entry name" value="Ser/Thr_kinase_AS"/>
</dbReference>
<dbReference type="SMART" id="SM00220">
    <property type="entry name" value="S_TKc"/>
    <property type="match status" value="1"/>
</dbReference>
<evidence type="ECO:0000256" key="2">
    <source>
        <dbReference type="ARBA" id="ARBA00022741"/>
    </source>
</evidence>
<sequence length="223" mass="24959">MAQNEIQRLKDLDHPRVIDYYGCSTEHDRVVLFMEYMVAGSLRRVIDKHGTISEKNSIHYIDQILDGLTYIHGRGIVHRDLKCDNLLLDGQGNIKLGDFGIAIEKYLSTNNQSFFSKSASSLGTLHWMAPELIDNKGASRCSDIWSLGCTIVEMLTGDPPYGNISALRFVGAVCNKSLSYETKDLIPKASDKMQQFVSCLLQAEPEKRPHTGADATAKFKQLF</sequence>
<evidence type="ECO:0000313" key="7">
    <source>
        <dbReference type="WBParaSite" id="PSAMB.scaffold9127size5326.g32165.t1"/>
    </source>
</evidence>
<organism evidence="6 7">
    <name type="scientific">Plectus sambesii</name>
    <dbReference type="NCBI Taxonomy" id="2011161"/>
    <lineage>
        <taxon>Eukaryota</taxon>
        <taxon>Metazoa</taxon>
        <taxon>Ecdysozoa</taxon>
        <taxon>Nematoda</taxon>
        <taxon>Chromadorea</taxon>
        <taxon>Plectida</taxon>
        <taxon>Plectina</taxon>
        <taxon>Plectoidea</taxon>
        <taxon>Plectidae</taxon>
        <taxon>Plectus</taxon>
    </lineage>
</organism>
<evidence type="ECO:0000256" key="1">
    <source>
        <dbReference type="ARBA" id="ARBA00022679"/>
    </source>
</evidence>
<dbReference type="InterPro" id="IPR011009">
    <property type="entry name" value="Kinase-like_dom_sf"/>
</dbReference>
<protein>
    <submittedName>
        <fullName evidence="7">Protein kinase domain-containing protein</fullName>
    </submittedName>
</protein>
<dbReference type="AlphaFoldDB" id="A0A914XN70"/>
<name>A0A914XN70_9BILA</name>
<keyword evidence="2" id="KW-0547">Nucleotide-binding</keyword>
<reference evidence="7" key="1">
    <citation type="submission" date="2022-11" db="UniProtKB">
        <authorList>
            <consortium name="WormBaseParasite"/>
        </authorList>
    </citation>
    <scope>IDENTIFICATION</scope>
</reference>
<keyword evidence="4" id="KW-0067">ATP-binding</keyword>
<dbReference type="InterPro" id="IPR000719">
    <property type="entry name" value="Prot_kinase_dom"/>
</dbReference>
<proteinExistence type="predicted"/>
<dbReference type="PANTHER" id="PTHR48016">
    <property type="entry name" value="MAP KINASE KINASE KINASE SSK2-RELATED-RELATED"/>
    <property type="match status" value="1"/>
</dbReference>
<dbReference type="SUPFAM" id="SSF56112">
    <property type="entry name" value="Protein kinase-like (PK-like)"/>
    <property type="match status" value="1"/>
</dbReference>
<evidence type="ECO:0000256" key="3">
    <source>
        <dbReference type="ARBA" id="ARBA00022777"/>
    </source>
</evidence>
<dbReference type="GO" id="GO:0005524">
    <property type="term" value="F:ATP binding"/>
    <property type="evidence" value="ECO:0007669"/>
    <property type="project" value="UniProtKB-KW"/>
</dbReference>
<dbReference type="PROSITE" id="PS00108">
    <property type="entry name" value="PROTEIN_KINASE_ST"/>
    <property type="match status" value="1"/>
</dbReference>
<dbReference type="InterPro" id="IPR050538">
    <property type="entry name" value="MAP_kinase_kinase_kinase"/>
</dbReference>
<keyword evidence="6" id="KW-1185">Reference proteome</keyword>
<keyword evidence="1" id="KW-0808">Transferase</keyword>